<reference evidence="1 2" key="1">
    <citation type="submission" date="2019-12" db="EMBL/GenBank/DDBJ databases">
        <authorList>
            <person name="Alioto T."/>
            <person name="Alioto T."/>
            <person name="Gomez Garrido J."/>
        </authorList>
    </citation>
    <scope>NUCLEOTIDE SEQUENCE [LARGE SCALE GENOMIC DNA]</scope>
</reference>
<dbReference type="OrthoDB" id="439808at2759"/>
<dbReference type="EMBL" id="CACTIH010007276">
    <property type="protein sequence ID" value="CAA3007509.1"/>
    <property type="molecule type" value="Genomic_DNA"/>
</dbReference>
<proteinExistence type="predicted"/>
<dbReference type="Gramene" id="OE9A117981T1">
    <property type="protein sequence ID" value="OE9A117981C1"/>
    <property type="gene ID" value="OE9A117981"/>
</dbReference>
<organism evidence="1 2">
    <name type="scientific">Olea europaea subsp. europaea</name>
    <dbReference type="NCBI Taxonomy" id="158383"/>
    <lineage>
        <taxon>Eukaryota</taxon>
        <taxon>Viridiplantae</taxon>
        <taxon>Streptophyta</taxon>
        <taxon>Embryophyta</taxon>
        <taxon>Tracheophyta</taxon>
        <taxon>Spermatophyta</taxon>
        <taxon>Magnoliopsida</taxon>
        <taxon>eudicotyledons</taxon>
        <taxon>Gunneridae</taxon>
        <taxon>Pentapetalae</taxon>
        <taxon>asterids</taxon>
        <taxon>lamiids</taxon>
        <taxon>Lamiales</taxon>
        <taxon>Oleaceae</taxon>
        <taxon>Oleeae</taxon>
        <taxon>Olea</taxon>
    </lineage>
</organism>
<evidence type="ECO:0000313" key="2">
    <source>
        <dbReference type="Proteomes" id="UP000594638"/>
    </source>
</evidence>
<comment type="caution">
    <text evidence="1">The sequence shown here is derived from an EMBL/GenBank/DDBJ whole genome shotgun (WGS) entry which is preliminary data.</text>
</comment>
<evidence type="ECO:0000313" key="1">
    <source>
        <dbReference type="EMBL" id="CAA3007509.1"/>
    </source>
</evidence>
<accession>A0A8S0TVI3</accession>
<dbReference type="AlphaFoldDB" id="A0A8S0TVI3"/>
<protein>
    <submittedName>
        <fullName evidence="1">SUPPRESSOR OF ABI3-5 isoform X1</fullName>
    </submittedName>
</protein>
<dbReference type="Proteomes" id="UP000594638">
    <property type="component" value="Unassembled WGS sequence"/>
</dbReference>
<gene>
    <name evidence="1" type="ORF">OLEA9_A117981</name>
</gene>
<sequence>MMFPKDKLGEWTFKSRSRDAFHEGYMFPMLVAEEFDVYRRKMSIGEYGAWEKMEGNQPKKLDPKLEVQAGDSYKAVIQKKAIAQFREIS</sequence>
<name>A0A8S0TVI3_OLEEU</name>
<keyword evidence="2" id="KW-1185">Reference proteome</keyword>